<evidence type="ECO:0000256" key="5">
    <source>
        <dbReference type="PIRSR" id="PIRSR613078-1"/>
    </source>
</evidence>
<dbReference type="KEGG" id="cre:CHLRE_03g166950v5"/>
<dbReference type="EC" id="5.4.2.11" evidence="8"/>
<dbReference type="GeneID" id="5729010"/>
<feature type="binding site" evidence="6">
    <location>
        <begin position="111"/>
        <end position="114"/>
    </location>
    <ligand>
        <name>substrate</name>
    </ligand>
</feature>
<evidence type="ECO:0000256" key="1">
    <source>
        <dbReference type="ARBA" id="ARBA00000380"/>
    </source>
</evidence>
<keyword evidence="3 8" id="KW-0324">Glycolysis</keyword>
<dbReference type="GO" id="GO:0061621">
    <property type="term" value="P:canonical glycolysis"/>
    <property type="evidence" value="ECO:0000318"/>
    <property type="project" value="GO_Central"/>
</dbReference>
<dbReference type="InParanoid" id="A0A2K3DWS5"/>
<feature type="binding site" evidence="6">
    <location>
        <begin position="207"/>
        <end position="208"/>
    </location>
    <ligand>
        <name>substrate</name>
    </ligand>
</feature>
<dbReference type="FunFam" id="3.40.50.1240:FF:000003">
    <property type="entry name" value="2,3-bisphosphoglycerate-dependent phosphoglycerate mutase"/>
    <property type="match status" value="1"/>
</dbReference>
<dbReference type="SMART" id="SM00855">
    <property type="entry name" value="PGAM"/>
    <property type="match status" value="1"/>
</dbReference>
<evidence type="ECO:0000256" key="2">
    <source>
        <dbReference type="ARBA" id="ARBA00006717"/>
    </source>
</evidence>
<reference evidence="10 11" key="1">
    <citation type="journal article" date="2007" name="Science">
        <title>The Chlamydomonas genome reveals the evolution of key animal and plant functions.</title>
        <authorList>
            <person name="Merchant S.S."/>
            <person name="Prochnik S.E."/>
            <person name="Vallon O."/>
            <person name="Harris E.H."/>
            <person name="Karpowicz S.J."/>
            <person name="Witman G.B."/>
            <person name="Terry A."/>
            <person name="Salamov A."/>
            <person name="Fritz-Laylin L.K."/>
            <person name="Marechal-Drouard L."/>
            <person name="Marshall W.F."/>
            <person name="Qu L.H."/>
            <person name="Nelson D.R."/>
            <person name="Sanderfoot A.A."/>
            <person name="Spalding M.H."/>
            <person name="Kapitonov V.V."/>
            <person name="Ren Q."/>
            <person name="Ferris P."/>
            <person name="Lindquist E."/>
            <person name="Shapiro H."/>
            <person name="Lucas S.M."/>
            <person name="Grimwood J."/>
            <person name="Schmutz J."/>
            <person name="Cardol P."/>
            <person name="Cerutti H."/>
            <person name="Chanfreau G."/>
            <person name="Chen C.L."/>
            <person name="Cognat V."/>
            <person name="Croft M.T."/>
            <person name="Dent R."/>
            <person name="Dutcher S."/>
            <person name="Fernandez E."/>
            <person name="Fukuzawa H."/>
            <person name="Gonzalez-Ballester D."/>
            <person name="Gonzalez-Halphen D."/>
            <person name="Hallmann A."/>
            <person name="Hanikenne M."/>
            <person name="Hippler M."/>
            <person name="Inwood W."/>
            <person name="Jabbari K."/>
            <person name="Kalanon M."/>
            <person name="Kuras R."/>
            <person name="Lefebvre P.A."/>
            <person name="Lemaire S.D."/>
            <person name="Lobanov A.V."/>
            <person name="Lohr M."/>
            <person name="Manuell A."/>
            <person name="Meier I."/>
            <person name="Mets L."/>
            <person name="Mittag M."/>
            <person name="Mittelmeier T."/>
            <person name="Moroney J.V."/>
            <person name="Moseley J."/>
            <person name="Napoli C."/>
            <person name="Nedelcu A.M."/>
            <person name="Niyogi K."/>
            <person name="Novoselov S.V."/>
            <person name="Paulsen I.T."/>
            <person name="Pazour G."/>
            <person name="Purton S."/>
            <person name="Ral J.P."/>
            <person name="Riano-Pachon D.M."/>
            <person name="Riekhof W."/>
            <person name="Rymarquis L."/>
            <person name="Schroda M."/>
            <person name="Stern D."/>
            <person name="Umen J."/>
            <person name="Willows R."/>
            <person name="Wilson N."/>
            <person name="Zimmer S.L."/>
            <person name="Allmer J."/>
            <person name="Balk J."/>
            <person name="Bisova K."/>
            <person name="Chen C.J."/>
            <person name="Elias M."/>
            <person name="Gendler K."/>
            <person name="Hauser C."/>
            <person name="Lamb M.R."/>
            <person name="Ledford H."/>
            <person name="Long J.C."/>
            <person name="Minagawa J."/>
            <person name="Page M.D."/>
            <person name="Pan J."/>
            <person name="Pootakham W."/>
            <person name="Roje S."/>
            <person name="Rose A."/>
            <person name="Stahlberg E."/>
            <person name="Terauchi A.M."/>
            <person name="Yang P."/>
            <person name="Ball S."/>
            <person name="Bowler C."/>
            <person name="Dieckmann C.L."/>
            <person name="Gladyshev V.N."/>
            <person name="Green P."/>
            <person name="Jorgensen R."/>
            <person name="Mayfield S."/>
            <person name="Mueller-Roeber B."/>
            <person name="Rajamani S."/>
            <person name="Sayre R.T."/>
            <person name="Brokstein P."/>
            <person name="Dubchak I."/>
            <person name="Goodstein D."/>
            <person name="Hornick L."/>
            <person name="Huang Y.W."/>
            <person name="Jhaveri J."/>
            <person name="Luo Y."/>
            <person name="Martinez D."/>
            <person name="Ngau W.C."/>
            <person name="Otillar B."/>
            <person name="Poliakov A."/>
            <person name="Porter A."/>
            <person name="Szajkowski L."/>
            <person name="Werner G."/>
            <person name="Zhou K."/>
            <person name="Grigoriev I.V."/>
            <person name="Rokhsar D.S."/>
            <person name="Grossman A.R."/>
        </authorList>
    </citation>
    <scope>NUCLEOTIDE SEQUENCE [LARGE SCALE GENOMIC DNA]</scope>
    <source>
        <strain evidence="11">CC-503</strain>
    </source>
</reference>
<dbReference type="InterPro" id="IPR005952">
    <property type="entry name" value="Phosphogly_mut1"/>
</dbReference>
<dbReference type="Gramene" id="PNW84986">
    <property type="protein sequence ID" value="PNW84986"/>
    <property type="gene ID" value="CHLRE_03g166950v5"/>
</dbReference>
<sequence>MQPRHPEQPGGHAGPCGGAAAPAAPAAASVHATPASKPASAPAHTLVLIRHGQSAWNLSNRFTGWTDVDLTPEGERQALAAGRLLAAHHFRFDLVFTSVLRRAVKSWRLNERHYGALQGLNKAETAAKHGEEQVHIWRRSYDTRPPPLEPNDPRHPRFDVRYGDLADEDLPATESLKDCVARSLPFWHSDIAAAVCRGRRVLVAAHGNSLRGIVKHLDRISDQDIVQLEIPVGCPLVYELDEHLTPLRHYYLGHELLASPALDVMALPDGLGVLDGLGAVAVMKVETRKDASLQCLLRALVDGGATSPDHVHDAATAAALAGDLAQAEELLLRGGLAAAQFVFTSLSLDGGGSGGGGQEAAAIEALIAPPPAGPADEDGAAAAAAVVGGGRGTGGEEGTGVRAALKQPGGESRRLLVALRRLAPLMDADRHVVVVMLHGDGLTAASGTATAALAATAAAGDAAGAGGGAVEPAAGKGADEGGSVLAAPRLVEGVCAEACAVLGVDKKLLVALPADRRAAGAQQATGGSACVTAVGLGTSGSGSGDGEEGQGEGRQQQGAAWDAWRAGGRVWGAGTAVMEEAVLVAQALCCATGALWTAQAVNI</sequence>
<evidence type="ECO:0000256" key="4">
    <source>
        <dbReference type="ARBA" id="ARBA00023235"/>
    </source>
</evidence>
<dbReference type="AlphaFoldDB" id="A0A2K3DWS5"/>
<dbReference type="PANTHER" id="PTHR11931">
    <property type="entry name" value="PHOSPHOGLYCERATE MUTASE"/>
    <property type="match status" value="1"/>
</dbReference>
<dbReference type="OrthoDB" id="354304at2759"/>
<comment type="catalytic activity">
    <reaction evidence="1 8">
        <text>(2R)-2-phosphoglycerate = (2R)-3-phosphoglycerate</text>
        <dbReference type="Rhea" id="RHEA:15901"/>
        <dbReference type="ChEBI" id="CHEBI:58272"/>
        <dbReference type="ChEBI" id="CHEBI:58289"/>
        <dbReference type="EC" id="5.4.2.11"/>
    </reaction>
</comment>
<dbReference type="InterPro" id="IPR013078">
    <property type="entry name" value="His_Pase_superF_clade-1"/>
</dbReference>
<dbReference type="InterPro" id="IPR001345">
    <property type="entry name" value="PG/BPGM_mutase_AS"/>
</dbReference>
<comment type="similarity">
    <text evidence="2 8">Belongs to the phosphoglycerate mutase family. BPG-dependent PGAM subfamily.</text>
</comment>
<proteinExistence type="inferred from homology"/>
<dbReference type="SUPFAM" id="SSF53254">
    <property type="entry name" value="Phosphoglycerate mutase-like"/>
    <property type="match status" value="1"/>
</dbReference>
<dbReference type="STRING" id="3055.A0A2K3DWS5"/>
<dbReference type="EMBL" id="CM008964">
    <property type="protein sequence ID" value="PNW84986.1"/>
    <property type="molecule type" value="Genomic_DNA"/>
</dbReference>
<evidence type="ECO:0000256" key="9">
    <source>
        <dbReference type="SAM" id="MobiDB-lite"/>
    </source>
</evidence>
<evidence type="ECO:0000313" key="10">
    <source>
        <dbReference type="EMBL" id="PNW84986.1"/>
    </source>
</evidence>
<keyword evidence="4 8" id="KW-0413">Isomerase</keyword>
<dbReference type="GO" id="GO:0005829">
    <property type="term" value="C:cytosol"/>
    <property type="evidence" value="ECO:0000318"/>
    <property type="project" value="GO_Central"/>
</dbReference>
<dbReference type="PROSITE" id="PS00175">
    <property type="entry name" value="PG_MUTASE"/>
    <property type="match status" value="1"/>
</dbReference>
<evidence type="ECO:0000256" key="8">
    <source>
        <dbReference type="RuleBase" id="RU004511"/>
    </source>
</evidence>
<dbReference type="Pfam" id="PF00300">
    <property type="entry name" value="His_Phos_1"/>
    <property type="match status" value="1"/>
</dbReference>
<feature type="binding site" evidence="6">
    <location>
        <begin position="63"/>
        <end position="64"/>
    </location>
    <ligand>
        <name>substrate</name>
    </ligand>
</feature>
<evidence type="ECO:0000313" key="11">
    <source>
        <dbReference type="Proteomes" id="UP000006906"/>
    </source>
</evidence>
<evidence type="ECO:0000256" key="6">
    <source>
        <dbReference type="PIRSR" id="PIRSR613078-2"/>
    </source>
</evidence>
<feature type="active site" description="Proton donor/acceptor" evidence="5">
    <location>
        <position position="111"/>
    </location>
</feature>
<feature type="site" description="Transition state stabilizer" evidence="7">
    <location>
        <position position="206"/>
    </location>
</feature>
<evidence type="ECO:0000256" key="7">
    <source>
        <dbReference type="PIRSR" id="PIRSR613078-3"/>
    </source>
</evidence>
<dbReference type="Proteomes" id="UP000006906">
    <property type="component" value="Chromosome 3"/>
</dbReference>
<dbReference type="PaxDb" id="3055-EDP06204"/>
<dbReference type="NCBIfam" id="NF010713">
    <property type="entry name" value="PRK14115.1"/>
    <property type="match status" value="1"/>
</dbReference>
<keyword evidence="11" id="KW-1185">Reference proteome</keyword>
<dbReference type="GO" id="GO:0004619">
    <property type="term" value="F:phosphoglycerate mutase activity"/>
    <property type="evidence" value="ECO:0000318"/>
    <property type="project" value="GO_Central"/>
</dbReference>
<dbReference type="RefSeq" id="XP_042925935.1">
    <property type="nucleotide sequence ID" value="XM_043060806.1"/>
</dbReference>
<feature type="region of interest" description="Disordered" evidence="9">
    <location>
        <begin position="1"/>
        <end position="22"/>
    </location>
</feature>
<feature type="binding site" evidence="6">
    <location>
        <position position="102"/>
    </location>
    <ligand>
        <name>substrate</name>
    </ligand>
</feature>
<gene>
    <name evidence="10" type="ORF">CHLRE_03g166950v5</name>
</gene>
<accession>A0A2K3DWS5</accession>
<feature type="binding site" evidence="6">
    <location>
        <position position="122"/>
    </location>
    <ligand>
        <name>substrate</name>
    </ligand>
</feature>
<protein>
    <recommendedName>
        <fullName evidence="8">Phosphoglycerate mutase</fullName>
        <ecNumber evidence="8">5.4.2.11</ecNumber>
    </recommendedName>
</protein>
<dbReference type="HAMAP" id="MF_01039">
    <property type="entry name" value="PGAM_GpmA"/>
    <property type="match status" value="1"/>
</dbReference>
<feature type="region of interest" description="Disordered" evidence="9">
    <location>
        <begin position="540"/>
        <end position="560"/>
    </location>
</feature>
<feature type="binding site" evidence="6">
    <location>
        <begin position="138"/>
        <end position="139"/>
    </location>
    <ligand>
        <name>substrate</name>
    </ligand>
</feature>
<feature type="active site" description="Tele-phosphohistidine intermediate" evidence="5">
    <location>
        <position position="51"/>
    </location>
</feature>
<dbReference type="NCBIfam" id="TIGR01258">
    <property type="entry name" value="pgm_1"/>
    <property type="match status" value="1"/>
</dbReference>
<name>A0A2K3DWS5_CHLRE</name>
<dbReference type="InterPro" id="IPR029033">
    <property type="entry name" value="His_PPase_superfam"/>
</dbReference>
<feature type="binding site" evidence="6">
    <location>
        <begin position="50"/>
        <end position="57"/>
    </location>
    <ligand>
        <name>substrate</name>
    </ligand>
</feature>
<evidence type="ECO:0000256" key="3">
    <source>
        <dbReference type="ARBA" id="ARBA00023152"/>
    </source>
</evidence>
<dbReference type="CDD" id="cd07067">
    <property type="entry name" value="HP_PGM_like"/>
    <property type="match status" value="1"/>
</dbReference>
<organism evidence="10 11">
    <name type="scientific">Chlamydomonas reinhardtii</name>
    <name type="common">Chlamydomonas smithii</name>
    <dbReference type="NCBI Taxonomy" id="3055"/>
    <lineage>
        <taxon>Eukaryota</taxon>
        <taxon>Viridiplantae</taxon>
        <taxon>Chlorophyta</taxon>
        <taxon>core chlorophytes</taxon>
        <taxon>Chlorophyceae</taxon>
        <taxon>CS clade</taxon>
        <taxon>Chlamydomonadales</taxon>
        <taxon>Chlamydomonadaceae</taxon>
        <taxon>Chlamydomonas</taxon>
    </lineage>
</organism>
<dbReference type="Gene3D" id="3.40.50.1240">
    <property type="entry name" value="Phosphoglycerate mutase-like"/>
    <property type="match status" value="1"/>
</dbReference>